<dbReference type="PANTHER" id="PTHR12558">
    <property type="entry name" value="CELL DIVISION CYCLE 16,23,27"/>
    <property type="match status" value="1"/>
</dbReference>
<dbReference type="GO" id="GO:0005680">
    <property type="term" value="C:anaphase-promoting complex"/>
    <property type="evidence" value="ECO:0007669"/>
    <property type="project" value="TreeGrafter"/>
</dbReference>
<dbReference type="GO" id="GO:0031145">
    <property type="term" value="P:anaphase-promoting complex-dependent catabolic process"/>
    <property type="evidence" value="ECO:0007669"/>
    <property type="project" value="TreeGrafter"/>
</dbReference>
<evidence type="ECO:0000256" key="2">
    <source>
        <dbReference type="ARBA" id="ARBA00022737"/>
    </source>
</evidence>
<feature type="repeat" description="TPR" evidence="7">
    <location>
        <begin position="120"/>
        <end position="153"/>
    </location>
</feature>
<dbReference type="SUPFAM" id="SSF48452">
    <property type="entry name" value="TPR-like"/>
    <property type="match status" value="2"/>
</dbReference>
<dbReference type="GO" id="GO:0005737">
    <property type="term" value="C:cytoplasm"/>
    <property type="evidence" value="ECO:0007669"/>
    <property type="project" value="TreeGrafter"/>
</dbReference>
<evidence type="ECO:0000313" key="9">
    <source>
        <dbReference type="EMBL" id="CAD8860406.1"/>
    </source>
</evidence>
<evidence type="ECO:0000256" key="4">
    <source>
        <dbReference type="ARBA" id="ARBA00022786"/>
    </source>
</evidence>
<name>A0A7S1ANQ6_NOCSC</name>
<dbReference type="PROSITE" id="PS50005">
    <property type="entry name" value="TPR"/>
    <property type="match status" value="4"/>
</dbReference>
<dbReference type="GO" id="GO:0051301">
    <property type="term" value="P:cell division"/>
    <property type="evidence" value="ECO:0007669"/>
    <property type="project" value="UniProtKB-KW"/>
</dbReference>
<evidence type="ECO:0000256" key="3">
    <source>
        <dbReference type="ARBA" id="ARBA00022776"/>
    </source>
</evidence>
<evidence type="ECO:0000256" key="7">
    <source>
        <dbReference type="PROSITE-ProRule" id="PRU00339"/>
    </source>
</evidence>
<reference evidence="9" key="1">
    <citation type="submission" date="2021-01" db="EMBL/GenBank/DDBJ databases">
        <authorList>
            <person name="Corre E."/>
            <person name="Pelletier E."/>
            <person name="Niang G."/>
            <person name="Scheremetjew M."/>
            <person name="Finn R."/>
            <person name="Kale V."/>
            <person name="Holt S."/>
            <person name="Cochrane G."/>
            <person name="Meng A."/>
            <person name="Brown T."/>
            <person name="Cohen L."/>
        </authorList>
    </citation>
    <scope>NUCLEOTIDE SEQUENCE</scope>
</reference>
<dbReference type="AlphaFoldDB" id="A0A7S1ANQ6"/>
<dbReference type="EMBL" id="HBFQ01048636">
    <property type="protein sequence ID" value="CAD8860406.1"/>
    <property type="molecule type" value="Transcribed_RNA"/>
</dbReference>
<dbReference type="GO" id="GO:0045842">
    <property type="term" value="P:positive regulation of mitotic metaphase/anaphase transition"/>
    <property type="evidence" value="ECO:0007669"/>
    <property type="project" value="TreeGrafter"/>
</dbReference>
<feature type="region of interest" description="Disordered" evidence="8">
    <location>
        <begin position="198"/>
        <end position="220"/>
    </location>
</feature>
<dbReference type="Pfam" id="PF13374">
    <property type="entry name" value="TPR_10"/>
    <property type="match status" value="1"/>
</dbReference>
<sequence length="548" mass="63071">MGVTYDQPTIHRISARLRKIIQESFQKHLYTTAIFYADKLFSLSPDVEDLYTLAECYFKNKEYHRVLHLLKKHGDIAGNDDRLKLLAAQSLMERKDWDECLRYIDENAVAEGSRDEKMASVFALLKGKVYELTENQENALIWYEKAVQLDPYCHEALDRLIGNHLLTLEKEVSLLRSLKLHEEDEWLRHMYAAKIAATNSDSPMDPESGREREASQKPWCKGRHRRLKQATVGEAFANNEYPVPYLPSALVHNGQTLTAQSTRYFSEGDYESCYHTSKKVLDEDPFHLATWPVHIASLVMLDLKNAVFKSAHQLVNAYPTAAVSWFTAGCYYHMIKKYEHARRFFHKALVLDHTFAPTWIAYGHAFAQHDESDQALAQYRTASRLFPGSHLPWLFIGMEYVRTSSLQLAQQYLENSRTLMPADPHVYNELGVVAFFHKNYSKACDILLHALSLSSTPHETFCTNLGHAFLKCKVYDRALEYFQQAYRLSPNSSALSGIAFTLHCTGRIEEAIEYYHRALSMQHDDVFATEILKFAVQEAAEQPMSMEL</sequence>
<protein>
    <submittedName>
        <fullName evidence="9">Uncharacterized protein</fullName>
    </submittedName>
</protein>
<evidence type="ECO:0000256" key="5">
    <source>
        <dbReference type="ARBA" id="ARBA00022803"/>
    </source>
</evidence>
<evidence type="ECO:0000256" key="6">
    <source>
        <dbReference type="ARBA" id="ARBA00023306"/>
    </source>
</evidence>
<organism evidence="9">
    <name type="scientific">Noctiluca scintillans</name>
    <name type="common">Sea sparkle</name>
    <name type="synonym">Red tide dinoflagellate</name>
    <dbReference type="NCBI Taxonomy" id="2966"/>
    <lineage>
        <taxon>Eukaryota</taxon>
        <taxon>Sar</taxon>
        <taxon>Alveolata</taxon>
        <taxon>Dinophyceae</taxon>
        <taxon>Noctilucales</taxon>
        <taxon>Noctilucaceae</taxon>
        <taxon>Noctiluca</taxon>
    </lineage>
</organism>
<keyword evidence="1" id="KW-0132">Cell division</keyword>
<proteinExistence type="predicted"/>
<keyword evidence="3" id="KW-0498">Mitosis</keyword>
<dbReference type="InterPro" id="IPR019734">
    <property type="entry name" value="TPR_rpt"/>
</dbReference>
<keyword evidence="2" id="KW-0677">Repeat</keyword>
<keyword evidence="6" id="KW-0131">Cell cycle</keyword>
<evidence type="ECO:0000256" key="8">
    <source>
        <dbReference type="SAM" id="MobiDB-lite"/>
    </source>
</evidence>
<dbReference type="PANTHER" id="PTHR12558:SF9">
    <property type="entry name" value="CELL DIVISION CYCLE PROTEIN 16 HOMOLOG"/>
    <property type="match status" value="1"/>
</dbReference>
<dbReference type="GO" id="GO:0016567">
    <property type="term" value="P:protein ubiquitination"/>
    <property type="evidence" value="ECO:0007669"/>
    <property type="project" value="TreeGrafter"/>
</dbReference>
<dbReference type="Gene3D" id="1.25.40.10">
    <property type="entry name" value="Tetratricopeptide repeat domain"/>
    <property type="match status" value="1"/>
</dbReference>
<evidence type="ECO:0000256" key="1">
    <source>
        <dbReference type="ARBA" id="ARBA00022618"/>
    </source>
</evidence>
<keyword evidence="5 7" id="KW-0802">TPR repeat</keyword>
<feature type="repeat" description="TPR" evidence="7">
    <location>
        <begin position="322"/>
        <end position="355"/>
    </location>
</feature>
<dbReference type="SMART" id="SM00028">
    <property type="entry name" value="TPR"/>
    <property type="match status" value="8"/>
</dbReference>
<accession>A0A7S1ANQ6</accession>
<gene>
    <name evidence="9" type="ORF">NSCI0253_LOCUS34760</name>
</gene>
<dbReference type="Pfam" id="PF12895">
    <property type="entry name" value="ANAPC3"/>
    <property type="match status" value="1"/>
</dbReference>
<dbReference type="InterPro" id="IPR011990">
    <property type="entry name" value="TPR-like_helical_dom_sf"/>
</dbReference>
<feature type="repeat" description="TPR" evidence="7">
    <location>
        <begin position="459"/>
        <end position="492"/>
    </location>
</feature>
<feature type="repeat" description="TPR" evidence="7">
    <location>
        <begin position="356"/>
        <end position="389"/>
    </location>
</feature>
<keyword evidence="4" id="KW-0833">Ubl conjugation pathway</keyword>
<dbReference type="Pfam" id="PF13181">
    <property type="entry name" value="TPR_8"/>
    <property type="match status" value="2"/>
</dbReference>